<gene>
    <name evidence="1" type="ORF">ET475_08345</name>
</gene>
<dbReference type="RefSeq" id="WP_129388500.1">
    <property type="nucleotide sequence ID" value="NZ_CP035494.1"/>
</dbReference>
<protein>
    <submittedName>
        <fullName evidence="1">Uncharacterized protein</fullName>
    </submittedName>
</protein>
<evidence type="ECO:0000313" key="1">
    <source>
        <dbReference type="EMBL" id="QAY60000.1"/>
    </source>
</evidence>
<name>A0A4P6ECN9_9MICO</name>
<accession>A0A4P6ECN9</accession>
<organism evidence="1 2">
    <name type="scientific">Microbacterium protaetiae</name>
    <dbReference type="NCBI Taxonomy" id="2509458"/>
    <lineage>
        <taxon>Bacteria</taxon>
        <taxon>Bacillati</taxon>
        <taxon>Actinomycetota</taxon>
        <taxon>Actinomycetes</taxon>
        <taxon>Micrococcales</taxon>
        <taxon>Microbacteriaceae</taxon>
        <taxon>Microbacterium</taxon>
    </lineage>
</organism>
<dbReference type="Proteomes" id="UP000293995">
    <property type="component" value="Chromosome"/>
</dbReference>
<dbReference type="OrthoDB" id="4640260at2"/>
<dbReference type="EMBL" id="CP035494">
    <property type="protein sequence ID" value="QAY60000.1"/>
    <property type="molecule type" value="Genomic_DNA"/>
</dbReference>
<reference evidence="1 2" key="1">
    <citation type="submission" date="2019-01" db="EMBL/GenBank/DDBJ databases">
        <title>Genome sequencing of strain DFW100M-13.</title>
        <authorList>
            <person name="Heo J."/>
            <person name="Kim S.-J."/>
            <person name="Kim J.-S."/>
            <person name="Hong S.-B."/>
            <person name="Kwon S.-W."/>
        </authorList>
    </citation>
    <scope>NUCLEOTIDE SEQUENCE [LARGE SCALE GENOMIC DNA]</scope>
    <source>
        <strain evidence="1 2">DFW100M-13</strain>
    </source>
</reference>
<dbReference type="KEGG" id="mprt:ET475_08345"/>
<proteinExistence type="predicted"/>
<sequence>MKNQGDESIEIDGVIYEVAFSSELDDAQRADLGLPARGTMCACSRCACENEADAGRIEHPICGCCLADCPDVHPPADLNAE</sequence>
<keyword evidence="2" id="KW-1185">Reference proteome</keyword>
<dbReference type="AlphaFoldDB" id="A0A4P6ECN9"/>
<evidence type="ECO:0000313" key="2">
    <source>
        <dbReference type="Proteomes" id="UP000293995"/>
    </source>
</evidence>